<dbReference type="UniPathway" id="UPA00344"/>
<evidence type="ECO:0000256" key="1">
    <source>
        <dbReference type="ARBA" id="ARBA00005046"/>
    </source>
</evidence>
<organism evidence="5 6">
    <name type="scientific">Pseudoclavibacter endophyticus</name>
    <dbReference type="NCBI Taxonomy" id="1778590"/>
    <lineage>
        <taxon>Bacteria</taxon>
        <taxon>Bacillati</taxon>
        <taxon>Actinomycetota</taxon>
        <taxon>Actinomycetes</taxon>
        <taxon>Micrococcales</taxon>
        <taxon>Microbacteriaceae</taxon>
        <taxon>Pseudoclavibacter</taxon>
    </lineage>
</organism>
<dbReference type="EMBL" id="WBJY01000001">
    <property type="protein sequence ID" value="KAB1648844.1"/>
    <property type="molecule type" value="Genomic_DNA"/>
</dbReference>
<dbReference type="PROSITE" id="PS01078">
    <property type="entry name" value="MOCF_BIOSYNTHESIS_1"/>
    <property type="match status" value="1"/>
</dbReference>
<gene>
    <name evidence="5" type="ORF">F8O04_00625</name>
</gene>
<evidence type="ECO:0000259" key="4">
    <source>
        <dbReference type="SMART" id="SM00852"/>
    </source>
</evidence>
<dbReference type="OrthoDB" id="9794429at2"/>
<reference evidence="5 6" key="1">
    <citation type="submission" date="2019-09" db="EMBL/GenBank/DDBJ databases">
        <title>Phylogeny of genus Pseudoclavibacter and closely related genus.</title>
        <authorList>
            <person name="Li Y."/>
        </authorList>
    </citation>
    <scope>NUCLEOTIDE SEQUENCE [LARGE SCALE GENOMIC DNA]</scope>
    <source>
        <strain evidence="5 6">EGI 60007</strain>
    </source>
</reference>
<feature type="compositionally biased region" description="Low complexity" evidence="3">
    <location>
        <begin position="192"/>
        <end position="213"/>
    </location>
</feature>
<dbReference type="SUPFAM" id="SSF53218">
    <property type="entry name" value="Molybdenum cofactor biosynthesis proteins"/>
    <property type="match status" value="1"/>
</dbReference>
<dbReference type="PANTHER" id="PTHR43764">
    <property type="entry name" value="MOLYBDENUM COFACTOR BIOSYNTHESIS"/>
    <property type="match status" value="1"/>
</dbReference>
<feature type="compositionally biased region" description="Basic and acidic residues" evidence="3">
    <location>
        <begin position="180"/>
        <end position="190"/>
    </location>
</feature>
<dbReference type="AlphaFoldDB" id="A0A6H9WRA2"/>
<sequence>MTAADAQADAPRATVITVSDRASMGLRDDETGPVIVEALREAGFDVAEPVVVPDGTLPVRDAVRAAHEAGSRVIITTGGTGIGPRDRTPEGVEPLLDLKLPRIIDAIAGHGGAPATALLTRGVAGVIGGDSAAYRTMMRPPSLVVTLPGSPGGVRDGLAVLLPIVHHAIGQLDGAGHASHGTEHPEDHAGHHAAPANAAPAPSGTAPASSAHGGPDGEPRA</sequence>
<feature type="domain" description="MoaB/Mog" evidence="4">
    <location>
        <begin position="14"/>
        <end position="168"/>
    </location>
</feature>
<dbReference type="RefSeq" id="WP_158027398.1">
    <property type="nucleotide sequence ID" value="NZ_BMHG01000001.1"/>
</dbReference>
<dbReference type="InterPro" id="IPR008284">
    <property type="entry name" value="MoCF_biosynth_CS"/>
</dbReference>
<comment type="caution">
    <text evidence="5">The sequence shown here is derived from an EMBL/GenBank/DDBJ whole genome shotgun (WGS) entry which is preliminary data.</text>
</comment>
<proteinExistence type="predicted"/>
<evidence type="ECO:0000256" key="3">
    <source>
        <dbReference type="SAM" id="MobiDB-lite"/>
    </source>
</evidence>
<dbReference type="InterPro" id="IPR036425">
    <property type="entry name" value="MoaB/Mog-like_dom_sf"/>
</dbReference>
<accession>A0A6H9WRA2</accession>
<dbReference type="Proteomes" id="UP000431744">
    <property type="component" value="Unassembled WGS sequence"/>
</dbReference>
<protein>
    <submittedName>
        <fullName evidence="5">MogA/MoaB family molybdenum cofactor biosynthesis protein</fullName>
    </submittedName>
</protein>
<evidence type="ECO:0000313" key="6">
    <source>
        <dbReference type="Proteomes" id="UP000431744"/>
    </source>
</evidence>
<dbReference type="InterPro" id="IPR001453">
    <property type="entry name" value="MoaB/Mog_dom"/>
</dbReference>
<dbReference type="GO" id="GO:0006777">
    <property type="term" value="P:Mo-molybdopterin cofactor biosynthetic process"/>
    <property type="evidence" value="ECO:0007669"/>
    <property type="project" value="UniProtKB-KW"/>
</dbReference>
<keyword evidence="6" id="KW-1185">Reference proteome</keyword>
<dbReference type="Pfam" id="PF00994">
    <property type="entry name" value="MoCF_biosynth"/>
    <property type="match status" value="1"/>
</dbReference>
<comment type="pathway">
    <text evidence="1">Cofactor biosynthesis; molybdopterin biosynthesis.</text>
</comment>
<name>A0A6H9WRA2_9MICO</name>
<evidence type="ECO:0000313" key="5">
    <source>
        <dbReference type="EMBL" id="KAB1648844.1"/>
    </source>
</evidence>
<feature type="region of interest" description="Disordered" evidence="3">
    <location>
        <begin position="173"/>
        <end position="221"/>
    </location>
</feature>
<dbReference type="Gene3D" id="3.40.980.10">
    <property type="entry name" value="MoaB/Mog-like domain"/>
    <property type="match status" value="1"/>
</dbReference>
<evidence type="ECO:0000256" key="2">
    <source>
        <dbReference type="ARBA" id="ARBA00023150"/>
    </source>
</evidence>
<dbReference type="InterPro" id="IPR051920">
    <property type="entry name" value="MPT_Adenylyltrnsfr/MoaC-Rel"/>
</dbReference>
<dbReference type="PANTHER" id="PTHR43764:SF1">
    <property type="entry name" value="MOLYBDOPTERIN MOLYBDOTRANSFERASE"/>
    <property type="match status" value="1"/>
</dbReference>
<dbReference type="SMART" id="SM00852">
    <property type="entry name" value="MoCF_biosynth"/>
    <property type="match status" value="1"/>
</dbReference>
<keyword evidence="2" id="KW-0501">Molybdenum cofactor biosynthesis</keyword>